<reference evidence="3 4" key="1">
    <citation type="submission" date="2019-06" db="EMBL/GenBank/DDBJ databases">
        <title>Genome of new Rhodobacteraceae sp. SM1903.</title>
        <authorList>
            <person name="Ren X."/>
        </authorList>
    </citation>
    <scope>NUCLEOTIDE SEQUENCE [LARGE SCALE GENOMIC DNA]</scope>
    <source>
        <strain evidence="3 4">SM1903</strain>
    </source>
</reference>
<evidence type="ECO:0000256" key="1">
    <source>
        <dbReference type="ARBA" id="ARBA00023239"/>
    </source>
</evidence>
<dbReference type="EMBL" id="VFFF01000001">
    <property type="protein sequence ID" value="TNY33350.1"/>
    <property type="molecule type" value="Genomic_DNA"/>
</dbReference>
<dbReference type="Gene3D" id="3.20.20.120">
    <property type="entry name" value="Enolase-like C-terminal domain"/>
    <property type="match status" value="1"/>
</dbReference>
<dbReference type="InterPro" id="IPR013341">
    <property type="entry name" value="Mandelate_racemase_N_dom"/>
</dbReference>
<keyword evidence="4" id="KW-1185">Reference proteome</keyword>
<dbReference type="CDD" id="cd03316">
    <property type="entry name" value="MR_like"/>
    <property type="match status" value="1"/>
</dbReference>
<dbReference type="GO" id="GO:0016829">
    <property type="term" value="F:lyase activity"/>
    <property type="evidence" value="ECO:0007669"/>
    <property type="project" value="UniProtKB-KW"/>
</dbReference>
<evidence type="ECO:0000259" key="2">
    <source>
        <dbReference type="SMART" id="SM00922"/>
    </source>
</evidence>
<dbReference type="InterPro" id="IPR018110">
    <property type="entry name" value="Mandel_Rmase/mucon_lact_enz_CS"/>
</dbReference>
<keyword evidence="1" id="KW-0456">Lyase</keyword>
<dbReference type="InterPro" id="IPR029017">
    <property type="entry name" value="Enolase-like_N"/>
</dbReference>
<dbReference type="InterPro" id="IPR034593">
    <property type="entry name" value="DgoD-like"/>
</dbReference>
<dbReference type="PROSITE" id="PS00908">
    <property type="entry name" value="MR_MLE_1"/>
    <property type="match status" value="1"/>
</dbReference>
<protein>
    <submittedName>
        <fullName evidence="3">Mandelate racemase/muconate lactonizing enzyme family protein</fullName>
    </submittedName>
</protein>
<accession>A0A5C5GFQ8</accession>
<dbReference type="SMART" id="SM00922">
    <property type="entry name" value="MR_MLE"/>
    <property type="match status" value="1"/>
</dbReference>
<dbReference type="Gene3D" id="3.30.390.10">
    <property type="entry name" value="Enolase-like, N-terminal domain"/>
    <property type="match status" value="1"/>
</dbReference>
<gene>
    <name evidence="3" type="ORF">FHY64_08780</name>
</gene>
<dbReference type="RefSeq" id="WP_140194035.1">
    <property type="nucleotide sequence ID" value="NZ_CP065915.1"/>
</dbReference>
<dbReference type="InterPro" id="IPR029065">
    <property type="entry name" value="Enolase_C-like"/>
</dbReference>
<evidence type="ECO:0000313" key="3">
    <source>
        <dbReference type="EMBL" id="TNY33350.1"/>
    </source>
</evidence>
<dbReference type="Pfam" id="PF02746">
    <property type="entry name" value="MR_MLE_N"/>
    <property type="match status" value="1"/>
</dbReference>
<sequence>MKIIDVRCAIIGRSPIVRIVTDEGISGHGEAEFHKPYLKPHVLALREALLGEDPTLVERTMRRIRQRGGFKPWGAAVSAIEIALWDIAGQAAGLPVHRLLGGKVRDSVRAYNGAVRQPLGGSEPEHYAEDMERMIAAPEGFTIVKQPVGFHAEMKRAVSGFTYGELGAGPFHGALDRGPITQKGLDHMVACVAAMTEVAAGRVGLALDCGPGWMLPDAMRLVRQLEPFGLLWAEDLLSGDYTPWVDAQSWRELTRMSPVPIHTGEQIYLRQNFKEIVGGNAVHVIGPDPADVGGLAELKWIAEYADLHGILIAPHGTANGLIGRAALVQVCATLPQNFIAFEYPVAEPAWWADLVEGVPAIEAGMVPVPDRPGLGVTFREDAVRERLSPEDSGFFD</sequence>
<dbReference type="SFLD" id="SFLDS00001">
    <property type="entry name" value="Enolase"/>
    <property type="match status" value="1"/>
</dbReference>
<dbReference type="GO" id="GO:0009063">
    <property type="term" value="P:amino acid catabolic process"/>
    <property type="evidence" value="ECO:0007669"/>
    <property type="project" value="InterPro"/>
</dbReference>
<dbReference type="SFLD" id="SFLDG00179">
    <property type="entry name" value="mandelate_racemase"/>
    <property type="match status" value="1"/>
</dbReference>
<name>A0A5C5GFQ8_9RHOB</name>
<dbReference type="Pfam" id="PF13378">
    <property type="entry name" value="MR_MLE_C"/>
    <property type="match status" value="1"/>
</dbReference>
<dbReference type="Proteomes" id="UP000314011">
    <property type="component" value="Unassembled WGS sequence"/>
</dbReference>
<dbReference type="InterPro" id="IPR036849">
    <property type="entry name" value="Enolase-like_C_sf"/>
</dbReference>
<dbReference type="GO" id="GO:0000287">
    <property type="term" value="F:magnesium ion binding"/>
    <property type="evidence" value="ECO:0007669"/>
    <property type="project" value="UniProtKB-ARBA"/>
</dbReference>
<dbReference type="InterPro" id="IPR013342">
    <property type="entry name" value="Mandelate_racemase_C"/>
</dbReference>
<evidence type="ECO:0000313" key="4">
    <source>
        <dbReference type="Proteomes" id="UP000314011"/>
    </source>
</evidence>
<dbReference type="PANTHER" id="PTHR48080">
    <property type="entry name" value="D-GALACTONATE DEHYDRATASE-RELATED"/>
    <property type="match status" value="1"/>
</dbReference>
<dbReference type="SUPFAM" id="SSF51604">
    <property type="entry name" value="Enolase C-terminal domain-like"/>
    <property type="match status" value="1"/>
</dbReference>
<organism evidence="3 4">
    <name type="scientific">Pelagovum pacificum</name>
    <dbReference type="NCBI Taxonomy" id="2588711"/>
    <lineage>
        <taxon>Bacteria</taxon>
        <taxon>Pseudomonadati</taxon>
        <taxon>Pseudomonadota</taxon>
        <taxon>Alphaproteobacteria</taxon>
        <taxon>Rhodobacterales</taxon>
        <taxon>Paracoccaceae</taxon>
        <taxon>Pelagovum</taxon>
    </lineage>
</organism>
<comment type="caution">
    <text evidence="3">The sequence shown here is derived from an EMBL/GenBank/DDBJ whole genome shotgun (WGS) entry which is preliminary data.</text>
</comment>
<dbReference type="AlphaFoldDB" id="A0A5C5GFQ8"/>
<proteinExistence type="predicted"/>
<feature type="domain" description="Mandelate racemase/muconate lactonizing enzyme C-terminal" evidence="2">
    <location>
        <begin position="124"/>
        <end position="260"/>
    </location>
</feature>
<dbReference type="SUPFAM" id="SSF54826">
    <property type="entry name" value="Enolase N-terminal domain-like"/>
    <property type="match status" value="1"/>
</dbReference>
<dbReference type="OrthoDB" id="9802699at2"/>
<dbReference type="PANTHER" id="PTHR48080:SF2">
    <property type="entry name" value="D-GALACTONATE DEHYDRATASE"/>
    <property type="match status" value="1"/>
</dbReference>